<feature type="region of interest" description="Disordered" evidence="8">
    <location>
        <begin position="755"/>
        <end position="783"/>
    </location>
</feature>
<dbReference type="GO" id="GO:0017056">
    <property type="term" value="F:structural constituent of nuclear pore"/>
    <property type="evidence" value="ECO:0007669"/>
    <property type="project" value="InterPro"/>
</dbReference>
<evidence type="ECO:0000256" key="3">
    <source>
        <dbReference type="ARBA" id="ARBA00022816"/>
    </source>
</evidence>
<evidence type="ECO:0000313" key="9">
    <source>
        <dbReference type="EMBL" id="RVD85785.1"/>
    </source>
</evidence>
<sequence length="814" mass="91735">MPGPVVSPILPEWLRENSLVAGLLSEPSSKTGFDNRKLTKKLFPSQKRTIFLRETELFVAQGKELRCADLKDLKAGLDKGEQYGGIAYQSLELPHLDFEISQIIKSADGETMIVVGEYDVGIALLPAPGVITLGARSKIALKCFKLEPTPTQTPSRILRAIFHPLAARPCVVVLTEDAMINVYEVEFNKESATVEPTETLDIKQMLGIDRNSSYLIDDIEPTSICFGGVGSIWSIFTLYILMRNGEIYSLCPFLPSKWMLDNDFLDELKYELQAHKEIRDSGDPAIPAPDKHNSKQICFWIHEISRLIRVQSLANGHDEFDEEPAGYILSKPTLPDLTTPLLQGPYLLQPAPEDNFDESIFASDIARIGAAHYAVIAVGWSSGKIDLMLEFESVTPRWHSTSLKYKKFNERTPYPVISGYETVNIALPEATEGSSAIHPSFTVDINFPNTLLFSHGSGVEMLNLEDWMNKLTAVIDQEEDERAIETALAKADRTGVIHMIGGQKNAPRYPVLGSAMIYDAYLGYLLIGATTSKPAFAVLQLPSKYHTQMLKLKQERSDLSSTSSKLTLRPQVPVSRTSNEDAIASTEQRIRECRERLLLVKQVIDPRLLSMEILVNNDHSMVLKKLKDLLFDEMDARYENAQQIHAAALQQQKRFHEQINNIRRFQNQLLEREKQQQEIREKLKKATHTQQVLKDKVDGILSKLSAISRKGGYSSMSQAEQEYVEELNGIEKITNQIGAKQRKIMAFVGTLNRTTPLASDGQQAKPKPEEDQEAPDSNREELTKMVQKEHRLIIETKKKVEHLEHQFQEIRLST</sequence>
<evidence type="ECO:0000256" key="2">
    <source>
        <dbReference type="ARBA" id="ARBA00022448"/>
    </source>
</evidence>
<keyword evidence="6" id="KW-0906">Nuclear pore complex</keyword>
<proteinExistence type="predicted"/>
<keyword evidence="10" id="KW-1185">Reference proteome</keyword>
<protein>
    <recommendedName>
        <fullName evidence="11">Nucleoporin Nup82</fullName>
    </recommendedName>
</protein>
<keyword evidence="5" id="KW-0811">Translocation</keyword>
<dbReference type="GO" id="GO:0005643">
    <property type="term" value="C:nuclear pore"/>
    <property type="evidence" value="ECO:0007669"/>
    <property type="project" value="UniProtKB-SubCell"/>
</dbReference>
<organism evidence="9 10">
    <name type="scientific">Arthrobotrys flagrans</name>
    <name type="common">Nematode-trapping fungus</name>
    <name type="synonym">Trichothecium flagrans</name>
    <dbReference type="NCBI Taxonomy" id="97331"/>
    <lineage>
        <taxon>Eukaryota</taxon>
        <taxon>Fungi</taxon>
        <taxon>Dikarya</taxon>
        <taxon>Ascomycota</taxon>
        <taxon>Pezizomycotina</taxon>
        <taxon>Orbiliomycetes</taxon>
        <taxon>Orbiliales</taxon>
        <taxon>Orbiliaceae</taxon>
        <taxon>Arthrobotrys</taxon>
    </lineage>
</organism>
<evidence type="ECO:0000256" key="4">
    <source>
        <dbReference type="ARBA" id="ARBA00022927"/>
    </source>
</evidence>
<gene>
    <name evidence="9" type="ORF">DFL_004092</name>
</gene>
<accession>A0A437A3R0</accession>
<dbReference type="GO" id="GO:0000055">
    <property type="term" value="P:ribosomal large subunit export from nucleus"/>
    <property type="evidence" value="ECO:0007669"/>
    <property type="project" value="InterPro"/>
</dbReference>
<dbReference type="Proteomes" id="UP000283090">
    <property type="component" value="Unassembled WGS sequence"/>
</dbReference>
<dbReference type="EMBL" id="SAEB01000006">
    <property type="protein sequence ID" value="RVD85785.1"/>
    <property type="molecule type" value="Genomic_DNA"/>
</dbReference>
<keyword evidence="7" id="KW-0539">Nucleus</keyword>
<keyword evidence="2" id="KW-0813">Transport</keyword>
<dbReference type="AlphaFoldDB" id="A0A437A3R0"/>
<dbReference type="GO" id="GO:0000056">
    <property type="term" value="P:ribosomal small subunit export from nucleus"/>
    <property type="evidence" value="ECO:0007669"/>
    <property type="project" value="InterPro"/>
</dbReference>
<evidence type="ECO:0000313" key="10">
    <source>
        <dbReference type="Proteomes" id="UP000283090"/>
    </source>
</evidence>
<dbReference type="RefSeq" id="XP_067491329.1">
    <property type="nucleotide sequence ID" value="XM_067633129.1"/>
</dbReference>
<dbReference type="PANTHER" id="PTHR13257:SF0">
    <property type="entry name" value="NUCLEAR PORE COMPLEX PROTEIN NUP88"/>
    <property type="match status" value="1"/>
</dbReference>
<dbReference type="GO" id="GO:0006406">
    <property type="term" value="P:mRNA export from nucleus"/>
    <property type="evidence" value="ECO:0007669"/>
    <property type="project" value="TreeGrafter"/>
</dbReference>
<reference evidence="9 10" key="1">
    <citation type="submission" date="2019-01" db="EMBL/GenBank/DDBJ databases">
        <title>Intercellular communication is required for trap formation in the nematode-trapping fungus Duddingtonia flagrans.</title>
        <authorList>
            <person name="Youssar L."/>
            <person name="Wernet V."/>
            <person name="Hensel N."/>
            <person name="Hildebrandt H.-G."/>
            <person name="Fischer R."/>
        </authorList>
    </citation>
    <scope>NUCLEOTIDE SEQUENCE [LARGE SCALE GENOMIC DNA]</scope>
    <source>
        <strain evidence="9 10">CBS H-5679</strain>
    </source>
</reference>
<dbReference type="PANTHER" id="PTHR13257">
    <property type="entry name" value="NUCLEOPORIN NUP84-RELATED"/>
    <property type="match status" value="1"/>
</dbReference>
<evidence type="ECO:0000256" key="1">
    <source>
        <dbReference type="ARBA" id="ARBA00004567"/>
    </source>
</evidence>
<dbReference type="VEuPathDB" id="FungiDB:DFL_004092"/>
<dbReference type="GO" id="GO:0006606">
    <property type="term" value="P:protein import into nucleus"/>
    <property type="evidence" value="ECO:0007669"/>
    <property type="project" value="TreeGrafter"/>
</dbReference>
<evidence type="ECO:0000256" key="7">
    <source>
        <dbReference type="ARBA" id="ARBA00023242"/>
    </source>
</evidence>
<keyword evidence="4" id="KW-0653">Protein transport</keyword>
<evidence type="ECO:0000256" key="6">
    <source>
        <dbReference type="ARBA" id="ARBA00023132"/>
    </source>
</evidence>
<dbReference type="OrthoDB" id="341482at2759"/>
<evidence type="ECO:0000256" key="8">
    <source>
        <dbReference type="SAM" id="MobiDB-lite"/>
    </source>
</evidence>
<name>A0A437A3R0_ARTFL</name>
<comment type="caution">
    <text evidence="9">The sequence shown here is derived from an EMBL/GenBank/DDBJ whole genome shotgun (WGS) entry which is preliminary data.</text>
</comment>
<dbReference type="STRING" id="97331.A0A437A3R0"/>
<dbReference type="InterPro" id="IPR037700">
    <property type="entry name" value="NUP88/NUP82"/>
</dbReference>
<comment type="subcellular location">
    <subcellularLocation>
        <location evidence="1">Nucleus</location>
        <location evidence="1">Nuclear pore complex</location>
    </subcellularLocation>
</comment>
<dbReference type="GeneID" id="93586403"/>
<evidence type="ECO:0008006" key="11">
    <source>
        <dbReference type="Google" id="ProtNLM"/>
    </source>
</evidence>
<evidence type="ECO:0000256" key="5">
    <source>
        <dbReference type="ARBA" id="ARBA00023010"/>
    </source>
</evidence>
<keyword evidence="3" id="KW-0509">mRNA transport</keyword>